<dbReference type="InterPro" id="IPR036390">
    <property type="entry name" value="WH_DNA-bd_sf"/>
</dbReference>
<dbReference type="InterPro" id="IPR036388">
    <property type="entry name" value="WH-like_DNA-bd_sf"/>
</dbReference>
<evidence type="ECO:0000313" key="1">
    <source>
        <dbReference type="EMBL" id="TKI03558.1"/>
    </source>
</evidence>
<reference evidence="1 2" key="1">
    <citation type="submission" date="2019-04" db="EMBL/GenBank/DDBJ databases">
        <authorList>
            <person name="Li M."/>
            <person name="Gao C."/>
        </authorList>
    </citation>
    <scope>NUCLEOTIDE SEQUENCE [LARGE SCALE GENOMIC DNA]</scope>
    <source>
        <strain evidence="1 2">BGMRC 2031</strain>
    </source>
</reference>
<comment type="caution">
    <text evidence="1">The sequence shown here is derived from an EMBL/GenBank/DDBJ whole genome shotgun (WGS) entry which is preliminary data.</text>
</comment>
<sequence>MKIPAEKLRKIIYQLVSENDGITNNEIILKLGMSATTIQVTTKQMTDDGFLFRSGSVKEYHHHITNDHEPPKPSGRIDIFTEYRETSKIYQFDKRLREVRKNYDAMA</sequence>
<dbReference type="EMBL" id="SZPQ01000041">
    <property type="protein sequence ID" value="TKI03558.1"/>
    <property type="molecule type" value="Genomic_DNA"/>
</dbReference>
<proteinExistence type="predicted"/>
<accession>A0ABY2SGI1</accession>
<dbReference type="SUPFAM" id="SSF46785">
    <property type="entry name" value="Winged helix' DNA-binding domain"/>
    <property type="match status" value="1"/>
</dbReference>
<dbReference type="Gene3D" id="1.10.10.10">
    <property type="entry name" value="Winged helix-like DNA-binding domain superfamily/Winged helix DNA-binding domain"/>
    <property type="match status" value="1"/>
</dbReference>
<keyword evidence="2" id="KW-1185">Reference proteome</keyword>
<gene>
    <name evidence="1" type="ORF">FCN80_20990</name>
</gene>
<dbReference type="Pfam" id="PF13412">
    <property type="entry name" value="HTH_24"/>
    <property type="match status" value="1"/>
</dbReference>
<evidence type="ECO:0000313" key="2">
    <source>
        <dbReference type="Proteomes" id="UP000305202"/>
    </source>
</evidence>
<organism evidence="1 2">
    <name type="scientific">Martelella alba</name>
    <dbReference type="NCBI Taxonomy" id="2590451"/>
    <lineage>
        <taxon>Bacteria</taxon>
        <taxon>Pseudomonadati</taxon>
        <taxon>Pseudomonadota</taxon>
        <taxon>Alphaproteobacteria</taxon>
        <taxon>Hyphomicrobiales</taxon>
        <taxon>Aurantimonadaceae</taxon>
        <taxon>Martelella</taxon>
    </lineage>
</organism>
<dbReference type="Proteomes" id="UP000305202">
    <property type="component" value="Unassembled WGS sequence"/>
</dbReference>
<dbReference type="RefSeq" id="WP_136992298.1">
    <property type="nucleotide sequence ID" value="NZ_SZPQ01000041.1"/>
</dbReference>
<protein>
    <submittedName>
        <fullName evidence="1">Winged helix-turn-helix domain-containing protein</fullName>
    </submittedName>
</protein>
<name>A0ABY2SGI1_9HYPH</name>